<sequence length="383" mass="40362">MIYLDNAATSGFKPKGVEAALLYDLAHSANSGRSGHRYALDAAVKIENCREYLLSALGADGGGYAAVFTKNCTEALNLGIFGFLREGMRVVTTAFDHNSVLRPLFELEKRGKISLMVVEPAGGRITPEHLDSALANADFAALSIASNVTGARIDLDLLAESVRRSGVTLLLDGAQAVPLVPVDMKKLGAHMLALPGHKGLHGVQGTGVLVFRRDLGLMPLLMGGTGTASDSTYQPSEPPEAFEAGTLFAGGIAALHAGAKWSFENAAALREHTARLGGELAGYLKAMGAELYTRDTSLGVISFNLPGRDSGEIADKLAEADIAVRGGLHCAPLAHRALGTQNRGAVRASIGADTTERDIYTFAARLEAISARLRRSDALNRTR</sequence>
<dbReference type="GO" id="GO:0008483">
    <property type="term" value="F:transaminase activity"/>
    <property type="evidence" value="ECO:0007669"/>
    <property type="project" value="UniProtKB-KW"/>
</dbReference>
<dbReference type="Gene3D" id="3.90.1150.10">
    <property type="entry name" value="Aspartate Aminotransferase, domain 1"/>
    <property type="match status" value="1"/>
</dbReference>
<dbReference type="InterPro" id="IPR015422">
    <property type="entry name" value="PyrdxlP-dep_Trfase_small"/>
</dbReference>
<dbReference type="InterPro" id="IPR015424">
    <property type="entry name" value="PyrdxlP-dep_Trfase"/>
</dbReference>
<reference evidence="2" key="2">
    <citation type="journal article" date="2021" name="PeerJ">
        <title>Extensive microbial diversity within the chicken gut microbiome revealed by metagenomics and culture.</title>
        <authorList>
            <person name="Gilroy R."/>
            <person name="Ravi A."/>
            <person name="Getino M."/>
            <person name="Pursley I."/>
            <person name="Horton D.L."/>
            <person name="Alikhan N.F."/>
            <person name="Baker D."/>
            <person name="Gharbi K."/>
            <person name="Hall N."/>
            <person name="Watson M."/>
            <person name="Adriaenssens E.M."/>
            <person name="Foster-Nyarko E."/>
            <person name="Jarju S."/>
            <person name="Secka A."/>
            <person name="Antonio M."/>
            <person name="Oren A."/>
            <person name="Chaudhuri R.R."/>
            <person name="La Ragione R."/>
            <person name="Hildebrand F."/>
            <person name="Pallen M.J."/>
        </authorList>
    </citation>
    <scope>NUCLEOTIDE SEQUENCE</scope>
    <source>
        <strain evidence="2">10406</strain>
    </source>
</reference>
<dbReference type="EMBL" id="DVOE01000057">
    <property type="protein sequence ID" value="HIU98951.1"/>
    <property type="molecule type" value="Genomic_DNA"/>
</dbReference>
<accession>A0A9D1N9D9</accession>
<dbReference type="InterPro" id="IPR015421">
    <property type="entry name" value="PyrdxlP-dep_Trfase_major"/>
</dbReference>
<keyword evidence="2" id="KW-0032">Aminotransferase</keyword>
<evidence type="ECO:0000313" key="3">
    <source>
        <dbReference type="Proteomes" id="UP000886857"/>
    </source>
</evidence>
<protein>
    <submittedName>
        <fullName evidence="2">Aminotransferase class V-fold PLP-dependent enzyme</fullName>
    </submittedName>
</protein>
<reference evidence="2" key="1">
    <citation type="submission" date="2020-10" db="EMBL/GenBank/DDBJ databases">
        <authorList>
            <person name="Gilroy R."/>
        </authorList>
    </citation>
    <scope>NUCLEOTIDE SEQUENCE</scope>
    <source>
        <strain evidence="2">10406</strain>
    </source>
</reference>
<dbReference type="InterPro" id="IPR000192">
    <property type="entry name" value="Aminotrans_V_dom"/>
</dbReference>
<organism evidence="2 3">
    <name type="scientific">Candidatus Limadaptatus stercoripullorum</name>
    <dbReference type="NCBI Taxonomy" id="2840846"/>
    <lineage>
        <taxon>Bacteria</taxon>
        <taxon>Bacillati</taxon>
        <taxon>Bacillota</taxon>
        <taxon>Clostridia</taxon>
        <taxon>Eubacteriales</taxon>
        <taxon>Candidatus Limadaptatus</taxon>
    </lineage>
</organism>
<evidence type="ECO:0000313" key="2">
    <source>
        <dbReference type="EMBL" id="HIU98951.1"/>
    </source>
</evidence>
<name>A0A9D1N9D9_9FIRM</name>
<evidence type="ECO:0000259" key="1">
    <source>
        <dbReference type="Pfam" id="PF00266"/>
    </source>
</evidence>
<dbReference type="Gene3D" id="3.40.640.10">
    <property type="entry name" value="Type I PLP-dependent aspartate aminotransferase-like (Major domain)"/>
    <property type="match status" value="1"/>
</dbReference>
<dbReference type="Pfam" id="PF00266">
    <property type="entry name" value="Aminotran_5"/>
    <property type="match status" value="1"/>
</dbReference>
<comment type="caution">
    <text evidence="2">The sequence shown here is derived from an EMBL/GenBank/DDBJ whole genome shotgun (WGS) entry which is preliminary data.</text>
</comment>
<gene>
    <name evidence="2" type="ORF">IAC73_03810</name>
</gene>
<dbReference type="PANTHER" id="PTHR43586:SF4">
    <property type="entry name" value="ISOPENICILLIN N EPIMERASE"/>
    <property type="match status" value="1"/>
</dbReference>
<dbReference type="PANTHER" id="PTHR43586">
    <property type="entry name" value="CYSTEINE DESULFURASE"/>
    <property type="match status" value="1"/>
</dbReference>
<dbReference type="SUPFAM" id="SSF53383">
    <property type="entry name" value="PLP-dependent transferases"/>
    <property type="match status" value="1"/>
</dbReference>
<dbReference type="AlphaFoldDB" id="A0A9D1N9D9"/>
<keyword evidence="2" id="KW-0808">Transferase</keyword>
<proteinExistence type="predicted"/>
<dbReference type="Proteomes" id="UP000886857">
    <property type="component" value="Unassembled WGS sequence"/>
</dbReference>
<feature type="domain" description="Aminotransferase class V" evidence="1">
    <location>
        <begin position="2"/>
        <end position="360"/>
    </location>
</feature>